<dbReference type="Proteomes" id="UP000190166">
    <property type="component" value="Unassembled WGS sequence"/>
</dbReference>
<evidence type="ECO:0000313" key="8">
    <source>
        <dbReference type="Proteomes" id="UP000190166"/>
    </source>
</evidence>
<dbReference type="PROSITE" id="PS50007">
    <property type="entry name" value="PIPLC_X_DOMAIN"/>
    <property type="match status" value="1"/>
</dbReference>
<evidence type="ECO:0000313" key="7">
    <source>
        <dbReference type="EMBL" id="SKD02185.1"/>
    </source>
</evidence>
<dbReference type="InterPro" id="IPR000909">
    <property type="entry name" value="PLipase_C_PInositol-sp_X_dom"/>
</dbReference>
<name>A0A1T5NP45_9BACT</name>
<dbReference type="GO" id="GO:0008081">
    <property type="term" value="F:phosphoric diester hydrolase activity"/>
    <property type="evidence" value="ECO:0007669"/>
    <property type="project" value="InterPro"/>
</dbReference>
<organism evidence="7 8">
    <name type="scientific">Chitinophaga ginsengisegetis</name>
    <dbReference type="NCBI Taxonomy" id="393003"/>
    <lineage>
        <taxon>Bacteria</taxon>
        <taxon>Pseudomonadati</taxon>
        <taxon>Bacteroidota</taxon>
        <taxon>Chitinophagia</taxon>
        <taxon>Chitinophagales</taxon>
        <taxon>Chitinophagaceae</taxon>
        <taxon>Chitinophaga</taxon>
    </lineage>
</organism>
<sequence>MNQTGFSCIFNRNTSTMNLKTLFMALAILSLFGCKKDLVNPNAAAGSETLKNTTVTSTLNVTLPGWMSAIADNTSLTSLSIPGTHDSGARVEPVGGTAKCQNLSIREQLDAGTRFLDIRCRHIGDAFAIHHGSIYQNLNFTDVLNACYDFLAANPSETIVMCVKEEYDPTNNTRSFEQTFDSYTQLQPSKWYLSDVVPNLGQVRGKIVLLRRFGASNTPKGIEATNWADNTTFSINNANSSLRVQDQYVVPDNNAKWTGITNLFTEAKNGSQSVLYINFTSGYKSLIFGIPSITTVSNAINPQINTYFTNNTHGRYGIIPMDFATSDRNTLIINTNF</sequence>
<evidence type="ECO:0000256" key="2">
    <source>
        <dbReference type="ARBA" id="ARBA00012581"/>
    </source>
</evidence>
<dbReference type="STRING" id="393003.SAMN05660461_2443"/>
<comment type="catalytic activity">
    <reaction evidence="1">
        <text>a 1,2-diacyl-sn-glycero-3-phospho-(1D-myo-inositol) = 1D-myo-inositol 1,2-cyclic phosphate + a 1,2-diacyl-sn-glycerol</text>
        <dbReference type="Rhea" id="RHEA:17093"/>
        <dbReference type="ChEBI" id="CHEBI:17815"/>
        <dbReference type="ChEBI" id="CHEBI:57880"/>
        <dbReference type="ChEBI" id="CHEBI:58484"/>
        <dbReference type="EC" id="4.6.1.13"/>
    </reaction>
</comment>
<dbReference type="SMART" id="SM00148">
    <property type="entry name" value="PLCXc"/>
    <property type="match status" value="1"/>
</dbReference>
<protein>
    <recommendedName>
        <fullName evidence="3">1-phosphatidylinositol phosphodiesterase</fullName>
        <ecNumber evidence="2">4.6.1.13</ecNumber>
    </recommendedName>
    <alternativeName>
        <fullName evidence="4">Phosphatidylinositol diacylglycerol-lyase</fullName>
    </alternativeName>
    <alternativeName>
        <fullName evidence="5">Phosphatidylinositol-specific phospholipase C</fullName>
    </alternativeName>
</protein>
<dbReference type="EC" id="4.6.1.13" evidence="2"/>
<reference evidence="7 8" key="1">
    <citation type="submission" date="2017-02" db="EMBL/GenBank/DDBJ databases">
        <authorList>
            <person name="Peterson S.W."/>
        </authorList>
    </citation>
    <scope>NUCLEOTIDE SEQUENCE [LARGE SCALE GENOMIC DNA]</scope>
    <source>
        <strain evidence="7 8">DSM 18108</strain>
    </source>
</reference>
<dbReference type="InterPro" id="IPR051057">
    <property type="entry name" value="PI-PLC_domain"/>
</dbReference>
<dbReference type="CDD" id="cd08586">
    <property type="entry name" value="PI-PLCc_BcPLC_like"/>
    <property type="match status" value="1"/>
</dbReference>
<accession>A0A1T5NP45</accession>
<dbReference type="GO" id="GO:0006629">
    <property type="term" value="P:lipid metabolic process"/>
    <property type="evidence" value="ECO:0007669"/>
    <property type="project" value="InterPro"/>
</dbReference>
<gene>
    <name evidence="7" type="ORF">SAMN05660461_2443</name>
</gene>
<dbReference type="EMBL" id="FUZZ01000001">
    <property type="protein sequence ID" value="SKD02185.1"/>
    <property type="molecule type" value="Genomic_DNA"/>
</dbReference>
<evidence type="ECO:0000256" key="4">
    <source>
        <dbReference type="ARBA" id="ARBA00030474"/>
    </source>
</evidence>
<keyword evidence="8" id="KW-1185">Reference proteome</keyword>
<dbReference type="GO" id="GO:0004436">
    <property type="term" value="F:phosphatidylinositol diacylglycerol-lyase activity"/>
    <property type="evidence" value="ECO:0007669"/>
    <property type="project" value="UniProtKB-EC"/>
</dbReference>
<evidence type="ECO:0000256" key="1">
    <source>
        <dbReference type="ARBA" id="ARBA00001316"/>
    </source>
</evidence>
<evidence type="ECO:0000259" key="6">
    <source>
        <dbReference type="SMART" id="SM00148"/>
    </source>
</evidence>
<dbReference type="SUPFAM" id="SSF51695">
    <property type="entry name" value="PLC-like phosphodiesterases"/>
    <property type="match status" value="1"/>
</dbReference>
<dbReference type="PANTHER" id="PTHR13593">
    <property type="match status" value="1"/>
</dbReference>
<dbReference type="Pfam" id="PF00388">
    <property type="entry name" value="PI-PLC-X"/>
    <property type="match status" value="1"/>
</dbReference>
<evidence type="ECO:0000256" key="5">
    <source>
        <dbReference type="ARBA" id="ARBA00030782"/>
    </source>
</evidence>
<dbReference type="AlphaFoldDB" id="A0A1T5NP45"/>
<dbReference type="PANTHER" id="PTHR13593:SF113">
    <property type="entry name" value="SI:DKEY-266F7.9"/>
    <property type="match status" value="1"/>
</dbReference>
<dbReference type="InterPro" id="IPR017946">
    <property type="entry name" value="PLC-like_Pdiesterase_TIM-brl"/>
</dbReference>
<feature type="domain" description="Phosphatidylinositol-specific phospholipase C X" evidence="6">
    <location>
        <begin position="72"/>
        <end position="212"/>
    </location>
</feature>
<dbReference type="Gene3D" id="3.20.20.190">
    <property type="entry name" value="Phosphatidylinositol (PI) phosphodiesterase"/>
    <property type="match status" value="1"/>
</dbReference>
<proteinExistence type="predicted"/>
<evidence type="ECO:0000256" key="3">
    <source>
        <dbReference type="ARBA" id="ARBA00019758"/>
    </source>
</evidence>